<keyword evidence="1" id="KW-1185">Reference proteome</keyword>
<dbReference type="GeneID" id="111598865"/>
<dbReference type="RefSeq" id="XP_023170081.2">
    <property type="nucleotide sequence ID" value="XM_023314313.2"/>
</dbReference>
<evidence type="ECO:0000313" key="1">
    <source>
        <dbReference type="Proteomes" id="UP000504633"/>
    </source>
</evidence>
<organism evidence="1 2">
    <name type="scientific">Drosophila hydei</name>
    <name type="common">Fruit fly</name>
    <dbReference type="NCBI Taxonomy" id="7224"/>
    <lineage>
        <taxon>Eukaryota</taxon>
        <taxon>Metazoa</taxon>
        <taxon>Ecdysozoa</taxon>
        <taxon>Arthropoda</taxon>
        <taxon>Hexapoda</taxon>
        <taxon>Insecta</taxon>
        <taxon>Pterygota</taxon>
        <taxon>Neoptera</taxon>
        <taxon>Endopterygota</taxon>
        <taxon>Diptera</taxon>
        <taxon>Brachycera</taxon>
        <taxon>Muscomorpha</taxon>
        <taxon>Ephydroidea</taxon>
        <taxon>Drosophilidae</taxon>
        <taxon>Drosophila</taxon>
    </lineage>
</organism>
<dbReference type="KEGG" id="dhe:111598865"/>
<name>A0A6J1LSU0_DROHY</name>
<gene>
    <name evidence="2" type="primary">LOC111598865</name>
</gene>
<sequence>MSPLVEQDVPEFLLQRDTIAYCSQLHVRKSKSSLVLGRNLKFYEFRKKELLHHIDLMETSLQQLATKLKSYNGPLSRFLIRDDVADSSGDATSYSMLHVPEELPLSIGKYVWLGEHIYVLLQCWQKLLVLRRPDEQGASFQLIAQHDNLNEYKLVRGPIRYQAYVELQFTNGKRLRTNFQGSEVPESPLAGSGSGTVAGFKRLMQRVHCARAELHSQRSQTQLDFVQSRELQAFGVPGQRSLLLEEKQLLRRCGDIWTRICGDSLVLGTLLTNMAGTSCNSTLHALRPLLRLPHGSGLNYVHRLYELPLQADGQPPEDYDKLAQFWAMQQQQSGNSLGWLPASCVDQLPPERSAVLLVRLQLEDLLMLDSIQLLALYELQGECKRQLQLHIASINVAAVLQQQELHVPSFAPHTLHQDFLAVIMTQAAHCALRLVFQGVEQQTQFEQLLLIKLNFVATTVPHEKHQQQQSDSMQLLDDSCPQQEFAFDNGNTDSSNGCTASVHRIFYNGPKRLLLLRNDPGNHWHFYASSETQLCLLVSRLLRDLLQLHCNLSLIELQAEACSAPSNASLLLESALRDELQARAELLQQQPQRAQLHASTSKRLHQLEMVSDSLITVIRTQTQSNS</sequence>
<evidence type="ECO:0000313" key="2">
    <source>
        <dbReference type="RefSeq" id="XP_023170081.2"/>
    </source>
</evidence>
<reference evidence="2" key="1">
    <citation type="submission" date="2025-08" db="UniProtKB">
        <authorList>
            <consortium name="RefSeq"/>
        </authorList>
    </citation>
    <scope>IDENTIFICATION</scope>
    <source>
        <strain evidence="2">15085-1641.00</strain>
        <tissue evidence="2">Whole body</tissue>
    </source>
</reference>
<proteinExistence type="predicted"/>
<dbReference type="OMA" id="AQFWACQ"/>
<dbReference type="Proteomes" id="UP000504633">
    <property type="component" value="Unplaced"/>
</dbReference>
<dbReference type="OrthoDB" id="7786950at2759"/>
<protein>
    <submittedName>
        <fullName evidence="2">Uncharacterized protein LOC111598865</fullName>
    </submittedName>
</protein>
<accession>A0A6J1LSU0</accession>
<dbReference type="AlphaFoldDB" id="A0A6J1LSU0"/>